<keyword evidence="1" id="KW-0472">Membrane</keyword>
<reference evidence="2" key="2">
    <citation type="submission" date="2020-05" db="UniProtKB">
        <authorList>
            <consortium name="EnsemblMetazoa"/>
        </authorList>
    </citation>
    <scope>IDENTIFICATION</scope>
    <source>
        <strain evidence="2">IAEA</strain>
    </source>
</reference>
<reference evidence="3" key="1">
    <citation type="submission" date="2014-03" db="EMBL/GenBank/DDBJ databases">
        <authorList>
            <person name="Aksoy S."/>
            <person name="Warren W."/>
            <person name="Wilson R.K."/>
        </authorList>
    </citation>
    <scope>NUCLEOTIDE SEQUENCE [LARGE SCALE GENOMIC DNA]</scope>
    <source>
        <strain evidence="3">IAEA</strain>
    </source>
</reference>
<dbReference type="Proteomes" id="UP000091820">
    <property type="component" value="Unassembled WGS sequence"/>
</dbReference>
<proteinExistence type="predicted"/>
<dbReference type="AlphaFoldDB" id="A0A1A9W6R4"/>
<evidence type="ECO:0000313" key="3">
    <source>
        <dbReference type="Proteomes" id="UP000091820"/>
    </source>
</evidence>
<feature type="transmembrane region" description="Helical" evidence="1">
    <location>
        <begin position="107"/>
        <end position="124"/>
    </location>
</feature>
<evidence type="ECO:0000256" key="1">
    <source>
        <dbReference type="SAM" id="Phobius"/>
    </source>
</evidence>
<dbReference type="VEuPathDB" id="VectorBase:GBRI008242"/>
<evidence type="ECO:0000313" key="2">
    <source>
        <dbReference type="EnsemblMetazoa" id="GBRI008242-PA"/>
    </source>
</evidence>
<accession>A0A1A9W6R4</accession>
<keyword evidence="1" id="KW-0812">Transmembrane</keyword>
<sequence length="229" mass="25477">MVMRKRVCIVSIRYLSFGDNTQTSTQANNQKQRMVHAYNAALNNKKTRDGSHNVMLTFKKGEAIHTRYPRKTEAGSSVCIPYCQLVDQWRVQAFFGILYIQLFFRRVLLVLLLGPMVCWVNNVVEHNMGLPTPRPIGPPAAGASAALGLLIVSSTDNIMQAASAAAVKALILIIDGSQTHSRKLSEMSSFIISTPYHWQPKSARQYVYSGKRNNRDCCNLSAVKSKGQS</sequence>
<keyword evidence="3" id="KW-1185">Reference proteome</keyword>
<name>A0A1A9W6R4_9MUSC</name>
<protein>
    <submittedName>
        <fullName evidence="2">Uncharacterized protein</fullName>
    </submittedName>
</protein>
<dbReference type="EnsemblMetazoa" id="GBRI008242-RA">
    <property type="protein sequence ID" value="GBRI008242-PA"/>
    <property type="gene ID" value="GBRI008242"/>
</dbReference>
<keyword evidence="1" id="KW-1133">Transmembrane helix</keyword>
<organism evidence="2 3">
    <name type="scientific">Glossina brevipalpis</name>
    <dbReference type="NCBI Taxonomy" id="37001"/>
    <lineage>
        <taxon>Eukaryota</taxon>
        <taxon>Metazoa</taxon>
        <taxon>Ecdysozoa</taxon>
        <taxon>Arthropoda</taxon>
        <taxon>Hexapoda</taxon>
        <taxon>Insecta</taxon>
        <taxon>Pterygota</taxon>
        <taxon>Neoptera</taxon>
        <taxon>Endopterygota</taxon>
        <taxon>Diptera</taxon>
        <taxon>Brachycera</taxon>
        <taxon>Muscomorpha</taxon>
        <taxon>Hippoboscoidea</taxon>
        <taxon>Glossinidae</taxon>
        <taxon>Glossina</taxon>
    </lineage>
</organism>